<dbReference type="CDD" id="cd06849">
    <property type="entry name" value="lipoyl_domain"/>
    <property type="match status" value="1"/>
</dbReference>
<reference evidence="10" key="1">
    <citation type="submission" date="2022-04" db="EMBL/GenBank/DDBJ databases">
        <title>Systematic whole-genome sequencing reveals an unexpected diversity among actinomycetoma pathogens and provides insights into their antibacterial susceptibilities.</title>
        <authorList>
            <person name="Watson A.K."/>
            <person name="Kepplinger B."/>
            <person name="Bakhiet S.M."/>
            <person name="Mhmoud N.A."/>
            <person name="Chapman J."/>
            <person name="Allenby N."/>
            <person name="Mickiewicz K."/>
            <person name="Goodfellow M."/>
            <person name="Fahal A.H."/>
            <person name="Errington J."/>
        </authorList>
    </citation>
    <scope>NUCLEOTIDE SEQUENCE</scope>
    <source>
        <strain evidence="10">SD 504</strain>
    </source>
</reference>
<accession>A0ABY4TP86</accession>
<keyword evidence="5 6" id="KW-0012">Acyltransferase</keyword>
<dbReference type="InterPro" id="IPR000089">
    <property type="entry name" value="Biotin_lipoyl"/>
</dbReference>
<evidence type="ECO:0000256" key="7">
    <source>
        <dbReference type="SAM" id="MobiDB-lite"/>
    </source>
</evidence>
<dbReference type="PANTHER" id="PTHR43178">
    <property type="entry name" value="DIHYDROLIPOAMIDE ACETYLTRANSFERASE COMPONENT OF PYRUVATE DEHYDROGENASE COMPLEX"/>
    <property type="match status" value="1"/>
</dbReference>
<feature type="domain" description="Peripheral subunit-binding (PSBD)" evidence="9">
    <location>
        <begin position="157"/>
        <end position="194"/>
    </location>
</feature>
<feature type="domain" description="Lipoyl-binding" evidence="8">
    <location>
        <begin position="1"/>
        <end position="71"/>
    </location>
</feature>
<evidence type="ECO:0000256" key="2">
    <source>
        <dbReference type="ARBA" id="ARBA00007317"/>
    </source>
</evidence>
<evidence type="ECO:0000256" key="3">
    <source>
        <dbReference type="ARBA" id="ARBA00022679"/>
    </source>
</evidence>
<evidence type="ECO:0000256" key="5">
    <source>
        <dbReference type="ARBA" id="ARBA00023315"/>
    </source>
</evidence>
<dbReference type="InterPro" id="IPR050743">
    <property type="entry name" value="2-oxoacid_DH_E2_comp"/>
</dbReference>
<evidence type="ECO:0000256" key="1">
    <source>
        <dbReference type="ARBA" id="ARBA00001938"/>
    </source>
</evidence>
<dbReference type="InterPro" id="IPR004167">
    <property type="entry name" value="PSBD"/>
</dbReference>
<dbReference type="Pfam" id="PF00198">
    <property type="entry name" value="2-oxoacid_dh"/>
    <property type="match status" value="1"/>
</dbReference>
<dbReference type="SUPFAM" id="SSF51230">
    <property type="entry name" value="Single hybrid motif"/>
    <property type="match status" value="1"/>
</dbReference>
<evidence type="ECO:0000256" key="4">
    <source>
        <dbReference type="ARBA" id="ARBA00022823"/>
    </source>
</evidence>
<evidence type="ECO:0000259" key="9">
    <source>
        <dbReference type="PROSITE" id="PS51826"/>
    </source>
</evidence>
<dbReference type="InterPro" id="IPR023213">
    <property type="entry name" value="CAT-like_dom_sf"/>
</dbReference>
<dbReference type="InterPro" id="IPR003016">
    <property type="entry name" value="2-oxoA_DH_lipoyl-BS"/>
</dbReference>
<evidence type="ECO:0000259" key="8">
    <source>
        <dbReference type="PROSITE" id="PS50968"/>
    </source>
</evidence>
<proteinExistence type="inferred from homology"/>
<dbReference type="InterPro" id="IPR036625">
    <property type="entry name" value="E3-bd_dom_sf"/>
</dbReference>
<keyword evidence="3 6" id="KW-0808">Transferase</keyword>
<dbReference type="PROSITE" id="PS00189">
    <property type="entry name" value="LIPOYL"/>
    <property type="match status" value="1"/>
</dbReference>
<dbReference type="PANTHER" id="PTHR43178:SF5">
    <property type="entry name" value="LIPOAMIDE ACYLTRANSFERASE COMPONENT OF BRANCHED-CHAIN ALPHA-KETO ACID DEHYDROGENASE COMPLEX, MITOCHONDRIAL"/>
    <property type="match status" value="1"/>
</dbReference>
<organism evidence="10 11">
    <name type="scientific">Streptomyces sudanensis</name>
    <dbReference type="NCBI Taxonomy" id="436397"/>
    <lineage>
        <taxon>Bacteria</taxon>
        <taxon>Bacillati</taxon>
        <taxon>Actinomycetota</taxon>
        <taxon>Actinomycetes</taxon>
        <taxon>Kitasatosporales</taxon>
        <taxon>Streptomycetaceae</taxon>
        <taxon>Streptomyces</taxon>
    </lineage>
</organism>
<dbReference type="Pfam" id="PF02817">
    <property type="entry name" value="E3_binding"/>
    <property type="match status" value="1"/>
</dbReference>
<dbReference type="RefSeq" id="WP_050986833.1">
    <property type="nucleotide sequence ID" value="NZ_CP095474.1"/>
</dbReference>
<dbReference type="PROSITE" id="PS50968">
    <property type="entry name" value="BIOTINYL_LIPOYL"/>
    <property type="match status" value="1"/>
</dbReference>
<dbReference type="Proteomes" id="UP001056383">
    <property type="component" value="Chromosome"/>
</dbReference>
<dbReference type="EC" id="2.3.1.-" evidence="6"/>
<dbReference type="InterPro" id="IPR001078">
    <property type="entry name" value="2-oxoacid_DH_actylTfrase"/>
</dbReference>
<comment type="cofactor">
    <cofactor evidence="1 6">
        <name>(R)-lipoate</name>
        <dbReference type="ChEBI" id="CHEBI:83088"/>
    </cofactor>
</comment>
<dbReference type="Gene3D" id="4.10.320.10">
    <property type="entry name" value="E3-binding domain"/>
    <property type="match status" value="1"/>
</dbReference>
<dbReference type="EMBL" id="CP095474">
    <property type="protein sequence ID" value="URN18775.1"/>
    <property type="molecule type" value="Genomic_DNA"/>
</dbReference>
<evidence type="ECO:0000256" key="6">
    <source>
        <dbReference type="RuleBase" id="RU003423"/>
    </source>
</evidence>
<name>A0ABY4TP86_9ACTN</name>
<feature type="region of interest" description="Disordered" evidence="7">
    <location>
        <begin position="78"/>
        <end position="99"/>
    </location>
</feature>
<feature type="region of interest" description="Disordered" evidence="7">
    <location>
        <begin position="112"/>
        <end position="132"/>
    </location>
</feature>
<protein>
    <recommendedName>
        <fullName evidence="6">Dihydrolipoamide acetyltransferase component of pyruvate dehydrogenase complex</fullName>
        <ecNumber evidence="6">2.3.1.-</ecNumber>
    </recommendedName>
</protein>
<dbReference type="Gene3D" id="3.30.559.10">
    <property type="entry name" value="Chloramphenicol acetyltransferase-like domain"/>
    <property type="match status" value="1"/>
</dbReference>
<dbReference type="Gene3D" id="2.40.50.100">
    <property type="match status" value="1"/>
</dbReference>
<comment type="similarity">
    <text evidence="2 6">Belongs to the 2-oxoacid dehydrogenase family.</text>
</comment>
<gene>
    <name evidence="10" type="ORF">MW084_13705</name>
</gene>
<dbReference type="InterPro" id="IPR011053">
    <property type="entry name" value="Single_hybrid_motif"/>
</dbReference>
<sequence length="460" mass="47726">MPDVGEGLTEAEILKWYVQPGDTVTDGQAVCEVETAKAAVELPCPFDGVVHELRFPEGTTVDVGEVIISVNVGGDEPEAAEAPAAAPAPAVVEAPEESQGRQPVLVGYGVAASSTKRRPRRQDTATAPAPAARAAVQGELNGRAPAPVAPEPQARPLAKPPVRKLAKDLGVDLATVVPTGPDGIVTREDVHKAAAPEQAPAAVPAQLPAPAAPDEAQAPAAGPAAVGARETRVPIKGVRKATAQAMVGSAFTAPHVTEFVTVDVTRTLRLVEELKADKDMAGLRVNPLLLIAKALLVAIRRNPEINASWDEAAQEIVVKHYVNLGIAAATPRGLIVPNIKDAHAKTLPELAQALGELVATAREGRTTPAAMQGGTVTITNVGVFGVDTGTPILNPGESAILAVGAIKLQPWVHKGKVKPRHVTTLALSFDHRLVDGELGSKVLADIAAVLENPKRLITWA</sequence>
<feature type="compositionally biased region" description="Low complexity" evidence="7">
    <location>
        <begin position="80"/>
        <end position="93"/>
    </location>
</feature>
<dbReference type="SUPFAM" id="SSF52777">
    <property type="entry name" value="CoA-dependent acyltransferases"/>
    <property type="match status" value="1"/>
</dbReference>
<dbReference type="PROSITE" id="PS51826">
    <property type="entry name" value="PSBD"/>
    <property type="match status" value="1"/>
</dbReference>
<dbReference type="SUPFAM" id="SSF47005">
    <property type="entry name" value="Peripheral subunit-binding domain of 2-oxo acid dehydrogenase complex"/>
    <property type="match status" value="1"/>
</dbReference>
<dbReference type="Pfam" id="PF00364">
    <property type="entry name" value="Biotin_lipoyl"/>
    <property type="match status" value="1"/>
</dbReference>
<evidence type="ECO:0000313" key="10">
    <source>
        <dbReference type="EMBL" id="URN18775.1"/>
    </source>
</evidence>
<keyword evidence="11" id="KW-1185">Reference proteome</keyword>
<evidence type="ECO:0000313" key="11">
    <source>
        <dbReference type="Proteomes" id="UP001056383"/>
    </source>
</evidence>
<keyword evidence="4 6" id="KW-0450">Lipoyl</keyword>